<keyword evidence="2" id="KW-0732">Signal</keyword>
<dbReference type="SMART" id="SM00254">
    <property type="entry name" value="ShKT"/>
    <property type="match status" value="3"/>
</dbReference>
<dbReference type="Pfam" id="PF01549">
    <property type="entry name" value="ShK"/>
    <property type="match status" value="2"/>
</dbReference>
<evidence type="ECO:0000313" key="4">
    <source>
        <dbReference type="EMBL" id="CDW28154.1"/>
    </source>
</evidence>
<comment type="caution">
    <text evidence="1">Lacks conserved residue(s) required for the propagation of feature annotation.</text>
</comment>
<dbReference type="EMBL" id="HACA01010793">
    <property type="protein sequence ID" value="CDW28154.1"/>
    <property type="molecule type" value="Transcribed_RNA"/>
</dbReference>
<proteinExistence type="predicted"/>
<reference evidence="4" key="1">
    <citation type="submission" date="2014-05" db="EMBL/GenBank/DDBJ databases">
        <authorList>
            <person name="Chronopoulou M."/>
        </authorList>
    </citation>
    <scope>NUCLEOTIDE SEQUENCE</scope>
    <source>
        <tissue evidence="4">Whole organism</tissue>
    </source>
</reference>
<sequence length="181" mass="20617">FNMATPYISLLFLLCCAYSAFGLITEFECRNSYHNCRDLVETTDRACLIPSYQWTCPEDCGVCRARCKDFFAGCFDSSSLCLQSHMQKHCPKSCASCDECEDIISPRLCEQYRGRCKTDISVIYACRETCGLCDDDCNDAFVQESMCTIFESRGYCNDPININFMKKACKRTCGLCQFDHC</sequence>
<protein>
    <recommendedName>
        <fullName evidence="3">ShKT domain-containing protein</fullName>
    </recommendedName>
</protein>
<dbReference type="PROSITE" id="PS51670">
    <property type="entry name" value="SHKT"/>
    <property type="match status" value="1"/>
</dbReference>
<dbReference type="Gene3D" id="1.10.10.1940">
    <property type="match status" value="1"/>
</dbReference>
<dbReference type="OrthoDB" id="5962290at2759"/>
<evidence type="ECO:0000259" key="3">
    <source>
        <dbReference type="PROSITE" id="PS51670"/>
    </source>
</evidence>
<feature type="domain" description="ShKT" evidence="3">
    <location>
        <begin position="137"/>
        <end position="176"/>
    </location>
</feature>
<evidence type="ECO:0000256" key="1">
    <source>
        <dbReference type="PROSITE-ProRule" id="PRU01005"/>
    </source>
</evidence>
<organism evidence="4">
    <name type="scientific">Lepeophtheirus salmonis</name>
    <name type="common">Salmon louse</name>
    <name type="synonym">Caligus salmonis</name>
    <dbReference type="NCBI Taxonomy" id="72036"/>
    <lineage>
        <taxon>Eukaryota</taxon>
        <taxon>Metazoa</taxon>
        <taxon>Ecdysozoa</taxon>
        <taxon>Arthropoda</taxon>
        <taxon>Crustacea</taxon>
        <taxon>Multicrustacea</taxon>
        <taxon>Hexanauplia</taxon>
        <taxon>Copepoda</taxon>
        <taxon>Siphonostomatoida</taxon>
        <taxon>Caligidae</taxon>
        <taxon>Lepeophtheirus</taxon>
    </lineage>
</organism>
<feature type="non-terminal residue" evidence="4">
    <location>
        <position position="1"/>
    </location>
</feature>
<feature type="chain" id="PRO_5005487991" description="ShKT domain-containing protein" evidence="2">
    <location>
        <begin position="23"/>
        <end position="181"/>
    </location>
</feature>
<dbReference type="AlphaFoldDB" id="A0A0K2TQ53"/>
<accession>A0A0K2TQ53</accession>
<dbReference type="InterPro" id="IPR003582">
    <property type="entry name" value="ShKT_dom"/>
</dbReference>
<feature type="signal peptide" evidence="2">
    <location>
        <begin position="1"/>
        <end position="22"/>
    </location>
</feature>
<evidence type="ECO:0000256" key="2">
    <source>
        <dbReference type="SAM" id="SignalP"/>
    </source>
</evidence>
<name>A0A0K2TQ53_LEPSM</name>